<evidence type="ECO:0000313" key="4">
    <source>
        <dbReference type="EMBL" id="CAH0562258.1"/>
    </source>
</evidence>
<feature type="region of interest" description="Disordered" evidence="3">
    <location>
        <begin position="30"/>
        <end position="59"/>
    </location>
</feature>
<dbReference type="PROSITE" id="PS00247">
    <property type="entry name" value="HBGF_FGF"/>
    <property type="match status" value="1"/>
</dbReference>
<dbReference type="OrthoDB" id="5987799at2759"/>
<organism evidence="4 5">
    <name type="scientific">Brassicogethes aeneus</name>
    <name type="common">Rape pollen beetle</name>
    <name type="synonym">Meligethes aeneus</name>
    <dbReference type="NCBI Taxonomy" id="1431903"/>
    <lineage>
        <taxon>Eukaryota</taxon>
        <taxon>Metazoa</taxon>
        <taxon>Ecdysozoa</taxon>
        <taxon>Arthropoda</taxon>
        <taxon>Hexapoda</taxon>
        <taxon>Insecta</taxon>
        <taxon>Pterygota</taxon>
        <taxon>Neoptera</taxon>
        <taxon>Endopterygota</taxon>
        <taxon>Coleoptera</taxon>
        <taxon>Polyphaga</taxon>
        <taxon>Cucujiformia</taxon>
        <taxon>Nitidulidae</taxon>
        <taxon>Meligethinae</taxon>
        <taxon>Brassicogethes</taxon>
    </lineage>
</organism>
<dbReference type="PRINTS" id="PR00263">
    <property type="entry name" value="HBGFFGF"/>
</dbReference>
<dbReference type="EMBL" id="OV121139">
    <property type="protein sequence ID" value="CAH0562258.1"/>
    <property type="molecule type" value="Genomic_DNA"/>
</dbReference>
<protein>
    <recommendedName>
        <fullName evidence="2">Fibroblast growth factor</fullName>
        <shortName evidence="2">FGF</shortName>
    </recommendedName>
</protein>
<evidence type="ECO:0000313" key="5">
    <source>
        <dbReference type="Proteomes" id="UP001154078"/>
    </source>
</evidence>
<dbReference type="CDD" id="cd23311">
    <property type="entry name" value="beta-trefoil_FGF_Bnl-like"/>
    <property type="match status" value="1"/>
</dbReference>
<dbReference type="Gene3D" id="2.80.10.50">
    <property type="match status" value="1"/>
</dbReference>
<dbReference type="GO" id="GO:0008083">
    <property type="term" value="F:growth factor activity"/>
    <property type="evidence" value="ECO:0007669"/>
    <property type="project" value="InterPro"/>
</dbReference>
<evidence type="ECO:0000256" key="1">
    <source>
        <dbReference type="ARBA" id="ARBA00007936"/>
    </source>
</evidence>
<comment type="similarity">
    <text evidence="1 2">Belongs to the heparin-binding growth factors family.</text>
</comment>
<feature type="compositionally biased region" description="Basic residues" evidence="3">
    <location>
        <begin position="301"/>
        <end position="313"/>
    </location>
</feature>
<dbReference type="InterPro" id="IPR002209">
    <property type="entry name" value="Fibroblast_GF_fam"/>
</dbReference>
<feature type="compositionally biased region" description="Low complexity" evidence="3">
    <location>
        <begin position="321"/>
        <end position="334"/>
    </location>
</feature>
<dbReference type="SMART" id="SM00442">
    <property type="entry name" value="FGF"/>
    <property type="match status" value="1"/>
</dbReference>
<feature type="compositionally biased region" description="Basic and acidic residues" evidence="3">
    <location>
        <begin position="273"/>
        <end position="291"/>
    </location>
</feature>
<feature type="signal peptide" evidence="2">
    <location>
        <begin position="1"/>
        <end position="20"/>
    </location>
</feature>
<dbReference type="InterPro" id="IPR008996">
    <property type="entry name" value="IL1/FGF"/>
</dbReference>
<evidence type="ECO:0000256" key="2">
    <source>
        <dbReference type="RuleBase" id="RU049442"/>
    </source>
</evidence>
<dbReference type="Pfam" id="PF00167">
    <property type="entry name" value="FGF"/>
    <property type="match status" value="1"/>
</dbReference>
<feature type="chain" id="PRO_5040529248" description="Fibroblast growth factor" evidence="2">
    <location>
        <begin position="21"/>
        <end position="380"/>
    </location>
</feature>
<reference evidence="4" key="1">
    <citation type="submission" date="2021-12" db="EMBL/GenBank/DDBJ databases">
        <authorList>
            <person name="King R."/>
        </authorList>
    </citation>
    <scope>NUCLEOTIDE SEQUENCE</scope>
</reference>
<accession>A0A9P0FP91</accession>
<sequence length="380" mass="42981">MVKALFVGLLAATICGIVFSAPAIVSEQHQEDTVISNTTDQEPPPLQEEDSAARSERSTNLSLVGGTARKVRMFIKNRHLQILPDGTVNGTTDDTSNYTILQRIAVGKGQMRIQGVATCQYLCMDSCGFLYGSLEFGYECVFNETMELNNYNTYASTKYSNKNRTLYLALNRHGQPRKAQRARHQAGLGKLSSYTRVLLRTVDTDRVREIHPKRHHGCSTTLTHQNHHRSAMFSNDQQTPRCRKRKKKKKKKRKCQEDEFDAELCQKRHSAVKCEDNDNECQRDKEHKSNSDKPLVSVSNAKKKKKKNRKGVRKRLENENVSTEMTVTSTVTVTPDPADEDYNNESSTHIDWEDSTSLPEISMAVSDATRLTAEPHLDSD</sequence>
<dbReference type="AlphaFoldDB" id="A0A9P0FP91"/>
<keyword evidence="5" id="KW-1185">Reference proteome</keyword>
<evidence type="ECO:0000256" key="3">
    <source>
        <dbReference type="SAM" id="MobiDB-lite"/>
    </source>
</evidence>
<feature type="compositionally biased region" description="Polar residues" evidence="3">
    <location>
        <begin position="344"/>
        <end position="359"/>
    </location>
</feature>
<feature type="compositionally biased region" description="Basic residues" evidence="3">
    <location>
        <begin position="241"/>
        <end position="254"/>
    </location>
</feature>
<gene>
    <name evidence="4" type="ORF">MELIAE_LOCUS11429</name>
</gene>
<feature type="region of interest" description="Disordered" evidence="3">
    <location>
        <begin position="213"/>
        <end position="259"/>
    </location>
</feature>
<dbReference type="Proteomes" id="UP001154078">
    <property type="component" value="Chromosome 8"/>
</dbReference>
<name>A0A9P0FP91_BRAAE</name>
<dbReference type="PANTHER" id="PTHR11486">
    <property type="entry name" value="FIBROBLAST GROWTH FACTOR"/>
    <property type="match status" value="1"/>
</dbReference>
<keyword evidence="2" id="KW-0732">Signal</keyword>
<proteinExistence type="inferred from homology"/>
<feature type="region of interest" description="Disordered" evidence="3">
    <location>
        <begin position="273"/>
        <end position="380"/>
    </location>
</feature>
<dbReference type="SUPFAM" id="SSF50353">
    <property type="entry name" value="Cytokine"/>
    <property type="match status" value="1"/>
</dbReference>
<dbReference type="PRINTS" id="PR00262">
    <property type="entry name" value="IL1HBGF"/>
</dbReference>